<dbReference type="EMBL" id="CAJNOU010001930">
    <property type="protein sequence ID" value="CAF1270815.1"/>
    <property type="molecule type" value="Genomic_DNA"/>
</dbReference>
<evidence type="ECO:0000313" key="7">
    <source>
        <dbReference type="EMBL" id="CAF1166812.1"/>
    </source>
</evidence>
<evidence type="ECO:0000313" key="8">
    <source>
        <dbReference type="EMBL" id="CAF1270815.1"/>
    </source>
</evidence>
<feature type="transmembrane region" description="Helical" evidence="5">
    <location>
        <begin position="131"/>
        <end position="152"/>
    </location>
</feature>
<evidence type="ECO:0000256" key="3">
    <source>
        <dbReference type="ARBA" id="ARBA00022989"/>
    </source>
</evidence>
<feature type="transmembrane region" description="Helical" evidence="5">
    <location>
        <begin position="229"/>
        <end position="252"/>
    </location>
</feature>
<evidence type="ECO:0000313" key="10">
    <source>
        <dbReference type="Proteomes" id="UP000663874"/>
    </source>
</evidence>
<dbReference type="Proteomes" id="UP000663889">
    <property type="component" value="Unassembled WGS sequence"/>
</dbReference>
<dbReference type="PROSITE" id="PS50262">
    <property type="entry name" value="G_PROTEIN_RECEP_F1_2"/>
    <property type="match status" value="1"/>
</dbReference>
<keyword evidence="3 5" id="KW-1133">Transmembrane helix</keyword>
<feature type="transmembrane region" description="Helical" evidence="5">
    <location>
        <begin position="172"/>
        <end position="200"/>
    </location>
</feature>
<dbReference type="OrthoDB" id="10002060at2759"/>
<organism evidence="9 10">
    <name type="scientific">Rotaria sordida</name>
    <dbReference type="NCBI Taxonomy" id="392033"/>
    <lineage>
        <taxon>Eukaryota</taxon>
        <taxon>Metazoa</taxon>
        <taxon>Spiralia</taxon>
        <taxon>Gnathifera</taxon>
        <taxon>Rotifera</taxon>
        <taxon>Eurotatoria</taxon>
        <taxon>Bdelloidea</taxon>
        <taxon>Philodinida</taxon>
        <taxon>Philodinidae</taxon>
        <taxon>Rotaria</taxon>
    </lineage>
</organism>
<evidence type="ECO:0000256" key="5">
    <source>
        <dbReference type="SAM" id="Phobius"/>
    </source>
</evidence>
<evidence type="ECO:0000259" key="6">
    <source>
        <dbReference type="PROSITE" id="PS50262"/>
    </source>
</evidence>
<feature type="transmembrane region" description="Helical" evidence="5">
    <location>
        <begin position="272"/>
        <end position="292"/>
    </location>
</feature>
<feature type="domain" description="G-protein coupled receptors family 1 profile" evidence="6">
    <location>
        <begin position="29"/>
        <end position="292"/>
    </location>
</feature>
<dbReference type="Gene3D" id="1.20.1070.10">
    <property type="entry name" value="Rhodopsin 7-helix transmembrane proteins"/>
    <property type="match status" value="1"/>
</dbReference>
<dbReference type="EMBL" id="CAJOBE010003245">
    <property type="protein sequence ID" value="CAF3869246.1"/>
    <property type="molecule type" value="Genomic_DNA"/>
</dbReference>
<proteinExistence type="predicted"/>
<keyword evidence="4 5" id="KW-0472">Membrane</keyword>
<feature type="transmembrane region" description="Helical" evidence="5">
    <location>
        <begin position="51"/>
        <end position="72"/>
    </location>
</feature>
<reference evidence="9" key="1">
    <citation type="submission" date="2021-02" db="EMBL/GenBank/DDBJ databases">
        <authorList>
            <person name="Nowell W R."/>
        </authorList>
    </citation>
    <scope>NUCLEOTIDE SEQUENCE</scope>
</reference>
<evidence type="ECO:0000256" key="1">
    <source>
        <dbReference type="ARBA" id="ARBA00004370"/>
    </source>
</evidence>
<dbReference type="Proteomes" id="UP000663874">
    <property type="component" value="Unassembled WGS sequence"/>
</dbReference>
<evidence type="ECO:0000313" key="9">
    <source>
        <dbReference type="EMBL" id="CAF3869246.1"/>
    </source>
</evidence>
<sequence>MWTTAEFVLFQKQLFNILVPIIIIIGNFGSILNVIVFSISKKLRSSPCSLYLIFASIGFALYLNIVALLRLLQIGFNIDPSSKWSWVCKIRFYAVGFLLMLPRSYMLLAAIDRYLMSISSQHRFLSHRIALKMILLTCLFWMIICVHNIIYYDIQISLNGTNPICSNPSGTYSIFLSFYSILINGLSMPLLMTIFTLLTLRNLKHYRNQIHNNSLIIILQRRKKQEWSILRMILVQLIVNVILSLPITIYLCYNGLTQYILKSSIRIFIENYIYNMLTILQYLNAAASFYVYSLTSHIFRKELYYLVAYYSNKLKQYVINYSTALFTQMTLTFTT</sequence>
<gene>
    <name evidence="9" type="ORF">FNK824_LOCUS18912</name>
    <name evidence="7" type="ORF">RFH988_LOCUS22743</name>
    <name evidence="8" type="ORF">SEV965_LOCUS24741</name>
</gene>
<dbReference type="SUPFAM" id="SSF81321">
    <property type="entry name" value="Family A G protein-coupled receptor-like"/>
    <property type="match status" value="1"/>
</dbReference>
<comment type="subcellular location">
    <subcellularLocation>
        <location evidence="1">Membrane</location>
    </subcellularLocation>
</comment>
<feature type="transmembrane region" description="Helical" evidence="5">
    <location>
        <begin position="17"/>
        <end position="39"/>
    </location>
</feature>
<comment type="caution">
    <text evidence="9">The sequence shown here is derived from an EMBL/GenBank/DDBJ whole genome shotgun (WGS) entry which is preliminary data.</text>
</comment>
<keyword evidence="2 5" id="KW-0812">Transmembrane</keyword>
<dbReference type="InterPro" id="IPR017452">
    <property type="entry name" value="GPCR_Rhodpsn_7TM"/>
</dbReference>
<dbReference type="GO" id="GO:0016020">
    <property type="term" value="C:membrane"/>
    <property type="evidence" value="ECO:0007669"/>
    <property type="project" value="UniProtKB-SubCell"/>
</dbReference>
<name>A0A819FIU5_9BILA</name>
<dbReference type="EMBL" id="CAJNOO010001530">
    <property type="protein sequence ID" value="CAF1166812.1"/>
    <property type="molecule type" value="Genomic_DNA"/>
</dbReference>
<protein>
    <recommendedName>
        <fullName evidence="6">G-protein coupled receptors family 1 profile domain-containing protein</fullName>
    </recommendedName>
</protein>
<evidence type="ECO:0000256" key="4">
    <source>
        <dbReference type="ARBA" id="ARBA00023136"/>
    </source>
</evidence>
<dbReference type="AlphaFoldDB" id="A0A819FIU5"/>
<evidence type="ECO:0000256" key="2">
    <source>
        <dbReference type="ARBA" id="ARBA00022692"/>
    </source>
</evidence>
<dbReference type="Proteomes" id="UP000663882">
    <property type="component" value="Unassembled WGS sequence"/>
</dbReference>
<feature type="transmembrane region" description="Helical" evidence="5">
    <location>
        <begin position="92"/>
        <end position="111"/>
    </location>
</feature>
<accession>A0A819FIU5</accession>